<evidence type="ECO:0000256" key="1">
    <source>
        <dbReference type="ARBA" id="ARBA00023002"/>
    </source>
</evidence>
<dbReference type="EMBL" id="LMWV01000036">
    <property type="protein sequence ID" value="KUN59549.1"/>
    <property type="molecule type" value="Genomic_DNA"/>
</dbReference>
<dbReference type="FunFam" id="3.40.50.720:FF:000336">
    <property type="entry name" value="Aldehyde reductase"/>
    <property type="match status" value="1"/>
</dbReference>
<dbReference type="InterPro" id="IPR036291">
    <property type="entry name" value="NAD(P)-bd_dom_sf"/>
</dbReference>
<dbReference type="RefSeq" id="WP_062246041.1">
    <property type="nucleotide sequence ID" value="NZ_JBPJFL010000003.1"/>
</dbReference>
<evidence type="ECO:0000313" key="4">
    <source>
        <dbReference type="EMBL" id="KUN59549.1"/>
    </source>
</evidence>
<evidence type="ECO:0000259" key="3">
    <source>
        <dbReference type="SMART" id="SM00822"/>
    </source>
</evidence>
<dbReference type="InterPro" id="IPR001509">
    <property type="entry name" value="Epimerase_deHydtase"/>
</dbReference>
<dbReference type="SUPFAM" id="SSF51735">
    <property type="entry name" value="NAD(P)-binding Rossmann-fold domains"/>
    <property type="match status" value="1"/>
</dbReference>
<comment type="caution">
    <text evidence="4">The sequence shown here is derived from an EMBL/GenBank/DDBJ whole genome shotgun (WGS) entry which is preliminary data.</text>
</comment>
<dbReference type="AlphaFoldDB" id="A0A124HVU4"/>
<dbReference type="InterPro" id="IPR057326">
    <property type="entry name" value="KR_dom"/>
</dbReference>
<protein>
    <recommendedName>
        <fullName evidence="3">Ketoreductase domain-containing protein</fullName>
    </recommendedName>
</protein>
<accession>A0A124HVU4</accession>
<dbReference type="GO" id="GO:0016616">
    <property type="term" value="F:oxidoreductase activity, acting on the CH-OH group of donors, NAD or NADP as acceptor"/>
    <property type="evidence" value="ECO:0007669"/>
    <property type="project" value="TreeGrafter"/>
</dbReference>
<evidence type="ECO:0000256" key="2">
    <source>
        <dbReference type="ARBA" id="ARBA00023445"/>
    </source>
</evidence>
<dbReference type="Proteomes" id="UP000054375">
    <property type="component" value="Unassembled WGS sequence"/>
</dbReference>
<comment type="similarity">
    <text evidence="2">Belongs to the NAD(P)-dependent epimerase/dehydratase family. Dihydroflavonol-4-reductase subfamily.</text>
</comment>
<dbReference type="Gene3D" id="3.40.50.720">
    <property type="entry name" value="NAD(P)-binding Rossmann-like Domain"/>
    <property type="match status" value="1"/>
</dbReference>
<sequence>MTDTVLVTGISGFIGGHISAELLRRGYAVRGSVRSRARTDDVHAAMAASGVDTARLEICQLDLLSDQGWAEALDGCRYVLHVASPFGLAKPKDPDELIRPAVEGATRAVGAALDAGVERIVMTSSLATIQFARAPKEHLYTDADWTDPDGPRLNAYTVSKIKAERAARELVQQRGVPDRLALINPGAVIGPLLTNDPGTSVAAIQQIMSGALPMVPDLRLPWVDVRDIADAHIAAMTSASAAGRRTIVATDPMSLIEVARVIRERLPEASQKVPARAMPTWFTWLASVFEPQLRDNRWLIGQKQRFERTTAETLLGHPLRSIPDAIEQTGRSLAEHQLIST</sequence>
<dbReference type="Pfam" id="PF01370">
    <property type="entry name" value="Epimerase"/>
    <property type="match status" value="1"/>
</dbReference>
<keyword evidence="5" id="KW-1185">Reference proteome</keyword>
<evidence type="ECO:0000313" key="5">
    <source>
        <dbReference type="Proteomes" id="UP000054375"/>
    </source>
</evidence>
<name>A0A124HVU4_9ACTN</name>
<feature type="domain" description="Ketoreductase" evidence="3">
    <location>
        <begin position="3"/>
        <end position="191"/>
    </location>
</feature>
<gene>
    <name evidence="4" type="ORF">AQJ54_39650</name>
</gene>
<dbReference type="SMART" id="SM00822">
    <property type="entry name" value="PKS_KR"/>
    <property type="match status" value="1"/>
</dbReference>
<dbReference type="InterPro" id="IPR050425">
    <property type="entry name" value="NAD(P)_dehydrat-like"/>
</dbReference>
<proteinExistence type="inferred from homology"/>
<dbReference type="PANTHER" id="PTHR10366">
    <property type="entry name" value="NAD DEPENDENT EPIMERASE/DEHYDRATASE"/>
    <property type="match status" value="1"/>
</dbReference>
<organism evidence="4 5">
    <name type="scientific">Streptomyces griseorubiginosus</name>
    <dbReference type="NCBI Taxonomy" id="67304"/>
    <lineage>
        <taxon>Bacteria</taxon>
        <taxon>Bacillati</taxon>
        <taxon>Actinomycetota</taxon>
        <taxon>Actinomycetes</taxon>
        <taxon>Kitasatosporales</taxon>
        <taxon>Streptomycetaceae</taxon>
        <taxon>Streptomyces</taxon>
    </lineage>
</organism>
<dbReference type="PANTHER" id="PTHR10366:SF564">
    <property type="entry name" value="STEROL-4-ALPHA-CARBOXYLATE 3-DEHYDROGENASE, DECARBOXYLATING"/>
    <property type="match status" value="1"/>
</dbReference>
<keyword evidence="1" id="KW-0560">Oxidoreductase</keyword>
<reference evidence="4 5" key="1">
    <citation type="submission" date="2015-10" db="EMBL/GenBank/DDBJ databases">
        <title>Draft genome sequence of Streptomyces griseorubiginosus DSM 40469, type strain for the species Streptomyces griseorubiginosus.</title>
        <authorList>
            <person name="Ruckert C."/>
            <person name="Winkler A."/>
            <person name="Kalinowski J."/>
            <person name="Kampfer P."/>
            <person name="Glaeser S."/>
        </authorList>
    </citation>
    <scope>NUCLEOTIDE SEQUENCE [LARGE SCALE GENOMIC DNA]</scope>
    <source>
        <strain evidence="4 5">DSM 40469</strain>
    </source>
</reference>